<proteinExistence type="inferred from homology"/>
<evidence type="ECO:0000313" key="15">
    <source>
        <dbReference type="Proteomes" id="UP000316471"/>
    </source>
</evidence>
<evidence type="ECO:0000256" key="2">
    <source>
        <dbReference type="ARBA" id="ARBA00022512"/>
    </source>
</evidence>
<dbReference type="InterPro" id="IPR015500">
    <property type="entry name" value="Peptidase_S8_subtilisin-rel"/>
</dbReference>
<dbReference type="PROSITE" id="PS00137">
    <property type="entry name" value="SUBTILASE_HIS"/>
    <property type="match status" value="1"/>
</dbReference>
<dbReference type="InterPro" id="IPR023828">
    <property type="entry name" value="Peptidase_S8_Ser-AS"/>
</dbReference>
<evidence type="ECO:0000256" key="5">
    <source>
        <dbReference type="ARBA" id="ARBA00022729"/>
    </source>
</evidence>
<evidence type="ECO:0000256" key="6">
    <source>
        <dbReference type="ARBA" id="ARBA00022801"/>
    </source>
</evidence>
<feature type="active site" description="Charge relay system" evidence="8 9">
    <location>
        <position position="127"/>
    </location>
</feature>
<comment type="similarity">
    <text evidence="1 9 10">Belongs to the peptidase S8 family.</text>
</comment>
<dbReference type="RefSeq" id="WP_199747035.1">
    <property type="nucleotide sequence ID" value="NZ_VLKP01000001.1"/>
</dbReference>
<feature type="domain" description="PA" evidence="13">
    <location>
        <begin position="344"/>
        <end position="410"/>
    </location>
</feature>
<dbReference type="AlphaFoldDB" id="A0A562M3M1"/>
<dbReference type="Gene3D" id="3.30.70.80">
    <property type="entry name" value="Peptidase S8 propeptide/proteinase inhibitor I9"/>
    <property type="match status" value="1"/>
</dbReference>
<keyword evidence="15" id="KW-1185">Reference proteome</keyword>
<dbReference type="PROSITE" id="PS00136">
    <property type="entry name" value="SUBTILASE_ASP"/>
    <property type="match status" value="1"/>
</dbReference>
<evidence type="ECO:0000256" key="9">
    <source>
        <dbReference type="PROSITE-ProRule" id="PRU01240"/>
    </source>
</evidence>
<dbReference type="SUPFAM" id="SSF54897">
    <property type="entry name" value="Protease propeptides/inhibitors"/>
    <property type="match status" value="1"/>
</dbReference>
<evidence type="ECO:0000256" key="10">
    <source>
        <dbReference type="RuleBase" id="RU003355"/>
    </source>
</evidence>
<dbReference type="InterPro" id="IPR022398">
    <property type="entry name" value="Peptidase_S8_His-AS"/>
</dbReference>
<dbReference type="Gene3D" id="3.40.50.200">
    <property type="entry name" value="Peptidase S8/S53 domain"/>
    <property type="match status" value="1"/>
</dbReference>
<dbReference type="EMBL" id="VLKP01000001">
    <property type="protein sequence ID" value="TWI14412.1"/>
    <property type="molecule type" value="Genomic_DNA"/>
</dbReference>
<feature type="chain" id="PRO_5022201786" evidence="11">
    <location>
        <begin position="25"/>
        <end position="500"/>
    </location>
</feature>
<name>A0A562M3M1_9GAMM</name>
<dbReference type="PANTHER" id="PTHR43806">
    <property type="entry name" value="PEPTIDASE S8"/>
    <property type="match status" value="1"/>
</dbReference>
<reference evidence="14 15" key="1">
    <citation type="journal article" date="2015" name="Stand. Genomic Sci.">
        <title>Genomic Encyclopedia of Bacterial and Archaeal Type Strains, Phase III: the genomes of soil and plant-associated and newly described type strains.</title>
        <authorList>
            <person name="Whitman W.B."/>
            <person name="Woyke T."/>
            <person name="Klenk H.P."/>
            <person name="Zhou Y."/>
            <person name="Lilburn T.G."/>
            <person name="Beck B.J."/>
            <person name="De Vos P."/>
            <person name="Vandamme P."/>
            <person name="Eisen J.A."/>
            <person name="Garrity G."/>
            <person name="Hugenholtz P."/>
            <person name="Kyrpides N.C."/>
        </authorList>
    </citation>
    <scope>NUCLEOTIDE SEQUENCE [LARGE SCALE GENOMIC DNA]</scope>
    <source>
        <strain evidence="14 15">CGMCC 1.10136</strain>
    </source>
</reference>
<dbReference type="InterPro" id="IPR023827">
    <property type="entry name" value="Peptidase_S8_Asp-AS"/>
</dbReference>
<keyword evidence="4" id="KW-0479">Metal-binding</keyword>
<dbReference type="PANTHER" id="PTHR43806:SF11">
    <property type="entry name" value="CEREVISIN-RELATED"/>
    <property type="match status" value="1"/>
</dbReference>
<dbReference type="Proteomes" id="UP000316471">
    <property type="component" value="Unassembled WGS sequence"/>
</dbReference>
<dbReference type="Pfam" id="PF02225">
    <property type="entry name" value="PA"/>
    <property type="match status" value="1"/>
</dbReference>
<dbReference type="PROSITE" id="PS51892">
    <property type="entry name" value="SUBTILASE"/>
    <property type="match status" value="1"/>
</dbReference>
<dbReference type="CDD" id="cd07477">
    <property type="entry name" value="Peptidases_S8_Subtilisin_subset"/>
    <property type="match status" value="1"/>
</dbReference>
<dbReference type="InterPro" id="IPR050131">
    <property type="entry name" value="Peptidase_S8_subtilisin-like"/>
</dbReference>
<keyword evidence="2" id="KW-0964">Secreted</keyword>
<dbReference type="GO" id="GO:0005615">
    <property type="term" value="C:extracellular space"/>
    <property type="evidence" value="ECO:0007669"/>
    <property type="project" value="TreeGrafter"/>
</dbReference>
<dbReference type="PRINTS" id="PR00723">
    <property type="entry name" value="SUBTILISIN"/>
</dbReference>
<organism evidence="14 15">
    <name type="scientific">Aerolutibacter ruishenii</name>
    <dbReference type="NCBI Taxonomy" id="686800"/>
    <lineage>
        <taxon>Bacteria</taxon>
        <taxon>Pseudomonadati</taxon>
        <taxon>Pseudomonadota</taxon>
        <taxon>Gammaproteobacteria</taxon>
        <taxon>Lysobacterales</taxon>
        <taxon>Lysobacteraceae</taxon>
        <taxon>Aerolutibacter</taxon>
    </lineage>
</organism>
<dbReference type="InterPro" id="IPR037045">
    <property type="entry name" value="S8pro/Inhibitor_I9_sf"/>
</dbReference>
<keyword evidence="2" id="KW-0134">Cell wall</keyword>
<keyword evidence="3 9" id="KW-0645">Protease</keyword>
<evidence type="ECO:0000313" key="14">
    <source>
        <dbReference type="EMBL" id="TWI14412.1"/>
    </source>
</evidence>
<evidence type="ECO:0000259" key="13">
    <source>
        <dbReference type="Pfam" id="PF02225"/>
    </source>
</evidence>
<dbReference type="GO" id="GO:0006508">
    <property type="term" value="P:proteolysis"/>
    <property type="evidence" value="ECO:0007669"/>
    <property type="project" value="UniProtKB-KW"/>
</dbReference>
<keyword evidence="7 9" id="KW-0720">Serine protease</keyword>
<dbReference type="GO" id="GO:0046872">
    <property type="term" value="F:metal ion binding"/>
    <property type="evidence" value="ECO:0007669"/>
    <property type="project" value="UniProtKB-KW"/>
</dbReference>
<dbReference type="Gene3D" id="3.50.30.30">
    <property type="match status" value="1"/>
</dbReference>
<sequence length="500" mass="50720">MTHSKLAAALGAAMVLTMSAAAFAAKPDPNRVMVKFKPGTQAVVEHALKAAGGRVHMKVAQADVFAATLPPQALEGLRNSPHIEYIEQDAPRYLSGQVTPYGIDNVQAPQTWAAGADGTGIKVCVIDSGINANHEDFAGISMTGYASPGQSWNTDSCGHGTHVAGTIAAANNTTGVVGVSPGKVSLHIVKVFDGAACGWSYASSVVDAANRCQAAGAKVINMSLGGSTKSRTEETGFNNLYNKGVLSIAAAGNDGNNRHSYPASYSSVVSVAAVDASNVRASFSQYTSQVELAAPGVSVLSTYPFISATMSAVGESFIVSAITGSGQFATSGAMVHGGRCTSPGSWAGKVVLCERGDISFIDKVNNVTAGGGVAAAVYNNVAGSFSGTLGDGVTSTIPAISMSQEDGLALVGAALGQTASVSTVQQNNASGYAYLDGTSMATPHVSGVAAIVWSANPAATNQQVRNAMTSTALDLGAAGRDVYYGYGLVRAFNAMQALPK</sequence>
<dbReference type="PROSITE" id="PS00138">
    <property type="entry name" value="SUBTILASE_SER"/>
    <property type="match status" value="1"/>
</dbReference>
<evidence type="ECO:0000259" key="12">
    <source>
        <dbReference type="Pfam" id="PF00082"/>
    </source>
</evidence>
<keyword evidence="6 9" id="KW-0378">Hydrolase</keyword>
<feature type="active site" description="Charge relay system" evidence="8 9">
    <location>
        <position position="159"/>
    </location>
</feature>
<evidence type="ECO:0000256" key="4">
    <source>
        <dbReference type="ARBA" id="ARBA00022723"/>
    </source>
</evidence>
<dbReference type="InterPro" id="IPR000209">
    <property type="entry name" value="Peptidase_S8/S53_dom"/>
</dbReference>
<feature type="domain" description="Peptidase S8/S53" evidence="12">
    <location>
        <begin position="419"/>
        <end position="487"/>
    </location>
</feature>
<dbReference type="InterPro" id="IPR034202">
    <property type="entry name" value="Subtilisin_Carlsberg-like"/>
</dbReference>
<dbReference type="Pfam" id="PF00082">
    <property type="entry name" value="Peptidase_S8"/>
    <property type="match status" value="2"/>
</dbReference>
<dbReference type="InterPro" id="IPR036852">
    <property type="entry name" value="Peptidase_S8/S53_dom_sf"/>
</dbReference>
<evidence type="ECO:0000256" key="11">
    <source>
        <dbReference type="SAM" id="SignalP"/>
    </source>
</evidence>
<feature type="signal peptide" evidence="11">
    <location>
        <begin position="1"/>
        <end position="24"/>
    </location>
</feature>
<dbReference type="InterPro" id="IPR003137">
    <property type="entry name" value="PA_domain"/>
</dbReference>
<evidence type="ECO:0000256" key="8">
    <source>
        <dbReference type="PIRSR" id="PIRSR615500-1"/>
    </source>
</evidence>
<dbReference type="GO" id="GO:0004252">
    <property type="term" value="F:serine-type endopeptidase activity"/>
    <property type="evidence" value="ECO:0007669"/>
    <property type="project" value="UniProtKB-UniRule"/>
</dbReference>
<comment type="caution">
    <text evidence="14">The sequence shown here is derived from an EMBL/GenBank/DDBJ whole genome shotgun (WGS) entry which is preliminary data.</text>
</comment>
<feature type="active site" description="Charge relay system" evidence="8 9">
    <location>
        <position position="439"/>
    </location>
</feature>
<evidence type="ECO:0000256" key="1">
    <source>
        <dbReference type="ARBA" id="ARBA00011073"/>
    </source>
</evidence>
<accession>A0A562M3M1</accession>
<feature type="domain" description="Peptidase S8/S53" evidence="12">
    <location>
        <begin position="118"/>
        <end position="303"/>
    </location>
</feature>
<evidence type="ECO:0000256" key="7">
    <source>
        <dbReference type="ARBA" id="ARBA00022825"/>
    </source>
</evidence>
<keyword evidence="5 11" id="KW-0732">Signal</keyword>
<protein>
    <submittedName>
        <fullName evidence="14">PA domain-containing protein</fullName>
    </submittedName>
</protein>
<dbReference type="SUPFAM" id="SSF52743">
    <property type="entry name" value="Subtilisin-like"/>
    <property type="match status" value="1"/>
</dbReference>
<gene>
    <name evidence="14" type="ORF">IP93_00409</name>
</gene>
<evidence type="ECO:0000256" key="3">
    <source>
        <dbReference type="ARBA" id="ARBA00022670"/>
    </source>
</evidence>